<dbReference type="PANTHER" id="PTHR32089">
    <property type="entry name" value="METHYL-ACCEPTING CHEMOTAXIS PROTEIN MCPB"/>
    <property type="match status" value="1"/>
</dbReference>
<evidence type="ECO:0000256" key="1">
    <source>
        <dbReference type="ARBA" id="ARBA00004236"/>
    </source>
</evidence>
<evidence type="ECO:0000256" key="7">
    <source>
        <dbReference type="ARBA" id="ARBA00023136"/>
    </source>
</evidence>
<evidence type="ECO:0000256" key="3">
    <source>
        <dbReference type="ARBA" id="ARBA00022481"/>
    </source>
</evidence>
<proteinExistence type="inferred from homology"/>
<dbReference type="PROSITE" id="PS50111">
    <property type="entry name" value="CHEMOTAXIS_TRANSDUC_2"/>
    <property type="match status" value="1"/>
</dbReference>
<evidence type="ECO:0000256" key="6">
    <source>
        <dbReference type="ARBA" id="ARBA00022989"/>
    </source>
</evidence>
<keyword evidence="8 10" id="KW-0807">Transducer</keyword>
<dbReference type="CDD" id="cd11386">
    <property type="entry name" value="MCP_signal"/>
    <property type="match status" value="1"/>
</dbReference>
<feature type="domain" description="HAMP" evidence="13">
    <location>
        <begin position="212"/>
        <end position="264"/>
    </location>
</feature>
<organism evidence="14 15">
    <name type="scientific">Pseudomonas farris</name>
    <dbReference type="NCBI Taxonomy" id="2841207"/>
    <lineage>
        <taxon>Bacteria</taxon>
        <taxon>Pseudomonadati</taxon>
        <taxon>Pseudomonadota</taxon>
        <taxon>Gammaproteobacteria</taxon>
        <taxon>Pseudomonadales</taxon>
        <taxon>Pseudomonadaceae</taxon>
        <taxon>Pseudomonas</taxon>
    </lineage>
</organism>
<evidence type="ECO:0000256" key="2">
    <source>
        <dbReference type="ARBA" id="ARBA00022475"/>
    </source>
</evidence>
<dbReference type="InterPro" id="IPR003660">
    <property type="entry name" value="HAMP_dom"/>
</dbReference>
<evidence type="ECO:0000256" key="9">
    <source>
        <dbReference type="ARBA" id="ARBA00029447"/>
    </source>
</evidence>
<evidence type="ECO:0000259" key="13">
    <source>
        <dbReference type="PROSITE" id="PS50885"/>
    </source>
</evidence>
<gene>
    <name evidence="14" type="ORF">KVG95_07875</name>
</gene>
<evidence type="ECO:0000313" key="15">
    <source>
        <dbReference type="Proteomes" id="UP000886900"/>
    </source>
</evidence>
<protein>
    <submittedName>
        <fullName evidence="14">Methyl-accepting chemotaxis protein</fullName>
    </submittedName>
</protein>
<keyword evidence="15" id="KW-1185">Reference proteome</keyword>
<comment type="similarity">
    <text evidence="9">Belongs to the methyl-accepting chemotaxis (MCP) protein family.</text>
</comment>
<dbReference type="SMART" id="SM00304">
    <property type="entry name" value="HAMP"/>
    <property type="match status" value="2"/>
</dbReference>
<evidence type="ECO:0000256" key="8">
    <source>
        <dbReference type="ARBA" id="ARBA00023224"/>
    </source>
</evidence>
<dbReference type="PANTHER" id="PTHR32089:SF120">
    <property type="entry name" value="METHYL-ACCEPTING CHEMOTAXIS PROTEIN TLPQ"/>
    <property type="match status" value="1"/>
</dbReference>
<keyword evidence="3" id="KW-0488">Methylation</keyword>
<dbReference type="Pfam" id="PF12729">
    <property type="entry name" value="4HB_MCP_1"/>
    <property type="match status" value="1"/>
</dbReference>
<evidence type="ECO:0000256" key="5">
    <source>
        <dbReference type="ARBA" id="ARBA00022692"/>
    </source>
</evidence>
<comment type="caution">
    <text evidence="14">The sequence shown here is derived from an EMBL/GenBank/DDBJ whole genome shotgun (WGS) entry which is preliminary data.</text>
</comment>
<feature type="transmembrane region" description="Helical" evidence="11">
    <location>
        <begin position="12"/>
        <end position="31"/>
    </location>
</feature>
<dbReference type="Pfam" id="PF00672">
    <property type="entry name" value="HAMP"/>
    <property type="match status" value="1"/>
</dbReference>
<accession>A0ABS6PS01</accession>
<dbReference type="Pfam" id="PF00015">
    <property type="entry name" value="MCPsignal"/>
    <property type="match status" value="1"/>
</dbReference>
<keyword evidence="5 11" id="KW-0812">Transmembrane</keyword>
<dbReference type="InterPro" id="IPR024478">
    <property type="entry name" value="HlyB_4HB_MCP"/>
</dbReference>
<comment type="subcellular location">
    <subcellularLocation>
        <location evidence="1">Cell membrane</location>
    </subcellularLocation>
</comment>
<evidence type="ECO:0000313" key="14">
    <source>
        <dbReference type="EMBL" id="MBV4463251.1"/>
    </source>
</evidence>
<dbReference type="InterPro" id="IPR004089">
    <property type="entry name" value="MCPsignal_dom"/>
</dbReference>
<sequence>MSLRNMNIAPRAFLGFALIGSLMLVLGVFALNQMSKIRGAAEEITSNSVPSIKSLDEFTQLTLRLRVLSYRLLVNREPDVQQKTMDLLETRNQQIRAAQAVYEKLIASPQERAAYDQYVQLLGQYRQIEDRMKSLSRNNQVDELRTLLNTDLLTNSEAINVVLNRLLEINTQQTVDTNQQAAEEYSSAFNLTVTLLVIATGLTLLFAWLLTNSITKPIANALSAAEEIAEGNLTRPITVDGEDEAGRLLAAMAKMQDKLRDTLQRISGSATQLASAAEELNSVTDESARGLTQQNNEIEQAATAVNEMTSAVEEVARNAVSTSEASKNATTSAGDGRDLVQETVSAIERMSADVQSTATLIGDLANESRDIGKVLDVIRGLADQTNLLALNAAIEAARAGEAGRGFAVVADEVRALAHRTQQSTSEIERMIGSIQSGTEHAVDSMRNSTERAESTLNIARGAGMSLDTINSAIVEINERNLVIASAAEEQAQVAREVDRNLVNIRDLSVQSATGANQTSAASNELSRLALDLNNMVGRFSL</sequence>
<evidence type="ECO:0000256" key="11">
    <source>
        <dbReference type="SAM" id="Phobius"/>
    </source>
</evidence>
<feature type="domain" description="Methyl-accepting transducer" evidence="12">
    <location>
        <begin position="269"/>
        <end position="505"/>
    </location>
</feature>
<evidence type="ECO:0000259" key="12">
    <source>
        <dbReference type="PROSITE" id="PS50111"/>
    </source>
</evidence>
<name>A0ABS6PS01_9PSED</name>
<feature type="transmembrane region" description="Helical" evidence="11">
    <location>
        <begin position="188"/>
        <end position="210"/>
    </location>
</feature>
<keyword evidence="7 11" id="KW-0472">Membrane</keyword>
<evidence type="ECO:0000256" key="4">
    <source>
        <dbReference type="ARBA" id="ARBA00022500"/>
    </source>
</evidence>
<keyword evidence="4" id="KW-0145">Chemotaxis</keyword>
<dbReference type="CDD" id="cd06225">
    <property type="entry name" value="HAMP"/>
    <property type="match status" value="1"/>
</dbReference>
<evidence type="ECO:0000256" key="10">
    <source>
        <dbReference type="PROSITE-ProRule" id="PRU00284"/>
    </source>
</evidence>
<keyword evidence="2" id="KW-1003">Cell membrane</keyword>
<dbReference type="SMART" id="SM00283">
    <property type="entry name" value="MA"/>
    <property type="match status" value="1"/>
</dbReference>
<keyword evidence="6 11" id="KW-1133">Transmembrane helix</keyword>
<dbReference type="EMBL" id="JAHSTV010000003">
    <property type="protein sequence ID" value="MBV4463251.1"/>
    <property type="molecule type" value="Genomic_DNA"/>
</dbReference>
<dbReference type="Proteomes" id="UP000886900">
    <property type="component" value="Unassembled WGS sequence"/>
</dbReference>
<reference evidence="14" key="1">
    <citation type="submission" date="2021-06" db="EMBL/GenBank/DDBJ databases">
        <title>Updating the genus Pseudomonas: Description of 43 new species and partition of the Pseudomonas putida group.</title>
        <authorList>
            <person name="Girard L."/>
            <person name="Lood C."/>
            <person name="Vandamme P."/>
            <person name="Rokni-Zadeh H."/>
            <person name="Van Noort V."/>
            <person name="Hofte M."/>
            <person name="Lavigne R."/>
            <person name="De Mot R."/>
        </authorList>
    </citation>
    <scope>NUCLEOTIDE SEQUENCE</scope>
    <source>
        <strain evidence="14">SWRI79</strain>
    </source>
</reference>
<dbReference type="PROSITE" id="PS50885">
    <property type="entry name" value="HAMP"/>
    <property type="match status" value="1"/>
</dbReference>